<evidence type="ECO:0008006" key="5">
    <source>
        <dbReference type="Google" id="ProtNLM"/>
    </source>
</evidence>
<keyword evidence="1" id="KW-0175">Coiled coil</keyword>
<organism evidence="3 4">
    <name type="scientific">Pseudoalteromonas fenneropenaei</name>
    <dbReference type="NCBI Taxonomy" id="1737459"/>
    <lineage>
        <taxon>Bacteria</taxon>
        <taxon>Pseudomonadati</taxon>
        <taxon>Pseudomonadota</taxon>
        <taxon>Gammaproteobacteria</taxon>
        <taxon>Alteromonadales</taxon>
        <taxon>Pseudoalteromonadaceae</taxon>
        <taxon>Pseudoalteromonas</taxon>
    </lineage>
</organism>
<comment type="caution">
    <text evidence="3">The sequence shown here is derived from an EMBL/GenBank/DDBJ whole genome shotgun (WGS) entry which is preliminary data.</text>
</comment>
<keyword evidence="2" id="KW-0472">Membrane</keyword>
<feature type="transmembrane region" description="Helical" evidence="2">
    <location>
        <begin position="239"/>
        <end position="257"/>
    </location>
</feature>
<accession>A0ABV7CL38</accession>
<keyword evidence="2" id="KW-0812">Transmembrane</keyword>
<gene>
    <name evidence="3" type="ORF">ACFOEE_12675</name>
</gene>
<sequence>MPSILSQLTTLLQRRKGIWFSVILLLAVFSSEPNRWFGKVDATLYTAYNHLNQSPWLASRLTTPEVVSIESDVLYREHIDIVSALASYPVKAVIVLSNATLAGVSSLPNTYYPLQTEQLCLPAPTVWYGAMGAYQPDADNCRNVWQTLYPERDHQQTQLLNFQTPIGQIPKFTAKRLLAGDVLPTQLANKVVIVSQSHNRLVLPLTISLLPNSHDPSILYAYLADNLAKQQLITITPRVWHLSSTLVLVLLLLFCYQQLQVRKAFLVAILASTLALLSSATVFITLQHLLPAGSWLIYIWLIFILVFLNQKLRDERHLLDLIALVQERMMGRYLPKAFTARDNPWDAIVVMVRQQLDLQKTIFLARISTDHRLREIRAVGCNIDEITELRRDFEREPYASAIKAIGAIKVERTFFQHLAENEQQYLVPLMYAGDIRGFWAMTVRTDATFNESAFIRNVNRFASQIGELLFHFDLHTRQQQTQQHPLAKTLLLTINQPLSQQVRSAINEMEQKLNTLEQVFNHLHSAAILFNLFGQVVQTNAALERFANLHQLTIFDMTALDMLSKVTSLSHEEAKGKLRFITLHHGTLFLPVLLAQHKYILKISALDEKSASSSGNPFEIVGIVFEFLEMTELFANLNSPEILLNALCNNLQESSTDPTEAWS</sequence>
<keyword evidence="2" id="KW-1133">Transmembrane helix</keyword>
<evidence type="ECO:0000256" key="2">
    <source>
        <dbReference type="SAM" id="Phobius"/>
    </source>
</evidence>
<name>A0ABV7CL38_9GAMM</name>
<evidence type="ECO:0000313" key="3">
    <source>
        <dbReference type="EMBL" id="MFC3033374.1"/>
    </source>
</evidence>
<keyword evidence="4" id="KW-1185">Reference proteome</keyword>
<feature type="coiled-coil region" evidence="1">
    <location>
        <begin position="499"/>
        <end position="526"/>
    </location>
</feature>
<feature type="transmembrane region" description="Helical" evidence="2">
    <location>
        <begin position="292"/>
        <end position="308"/>
    </location>
</feature>
<dbReference type="Proteomes" id="UP001595453">
    <property type="component" value="Unassembled WGS sequence"/>
</dbReference>
<dbReference type="EMBL" id="JBHRSD010000022">
    <property type="protein sequence ID" value="MFC3033374.1"/>
    <property type="molecule type" value="Genomic_DNA"/>
</dbReference>
<evidence type="ECO:0000313" key="4">
    <source>
        <dbReference type="Proteomes" id="UP001595453"/>
    </source>
</evidence>
<feature type="transmembrane region" description="Helical" evidence="2">
    <location>
        <begin position="264"/>
        <end position="286"/>
    </location>
</feature>
<dbReference type="RefSeq" id="WP_377124795.1">
    <property type="nucleotide sequence ID" value="NZ_JBHRSD010000022.1"/>
</dbReference>
<reference evidence="4" key="1">
    <citation type="journal article" date="2019" name="Int. J. Syst. Evol. Microbiol.">
        <title>The Global Catalogue of Microorganisms (GCM) 10K type strain sequencing project: providing services to taxonomists for standard genome sequencing and annotation.</title>
        <authorList>
            <consortium name="The Broad Institute Genomics Platform"/>
            <consortium name="The Broad Institute Genome Sequencing Center for Infectious Disease"/>
            <person name="Wu L."/>
            <person name="Ma J."/>
        </authorList>
    </citation>
    <scope>NUCLEOTIDE SEQUENCE [LARGE SCALE GENOMIC DNA]</scope>
    <source>
        <strain evidence="4">KCTC 42730</strain>
    </source>
</reference>
<proteinExistence type="predicted"/>
<protein>
    <recommendedName>
        <fullName evidence="5">CHASE2 domain-containing protein</fullName>
    </recommendedName>
</protein>
<evidence type="ECO:0000256" key="1">
    <source>
        <dbReference type="SAM" id="Coils"/>
    </source>
</evidence>